<organism evidence="2 3">
    <name type="scientific">Rubripirellula tenax</name>
    <dbReference type="NCBI Taxonomy" id="2528015"/>
    <lineage>
        <taxon>Bacteria</taxon>
        <taxon>Pseudomonadati</taxon>
        <taxon>Planctomycetota</taxon>
        <taxon>Planctomycetia</taxon>
        <taxon>Pirellulales</taxon>
        <taxon>Pirellulaceae</taxon>
        <taxon>Rubripirellula</taxon>
    </lineage>
</organism>
<dbReference type="EMBL" id="SJPW01000001">
    <property type="protein sequence ID" value="TWU59956.1"/>
    <property type="molecule type" value="Genomic_DNA"/>
</dbReference>
<protein>
    <submittedName>
        <fullName evidence="2">Uncharacterized protein</fullName>
    </submittedName>
</protein>
<comment type="caution">
    <text evidence="2">The sequence shown here is derived from an EMBL/GenBank/DDBJ whole genome shotgun (WGS) entry which is preliminary data.</text>
</comment>
<keyword evidence="3" id="KW-1185">Reference proteome</keyword>
<proteinExistence type="predicted"/>
<accession>A0A5C6FDS4</accession>
<feature type="compositionally biased region" description="Basic and acidic residues" evidence="1">
    <location>
        <begin position="148"/>
        <end position="158"/>
    </location>
</feature>
<dbReference type="OrthoDB" id="9908072at2"/>
<dbReference type="RefSeq" id="WP_146453512.1">
    <property type="nucleotide sequence ID" value="NZ_SJPW01000001.1"/>
</dbReference>
<name>A0A5C6FDS4_9BACT</name>
<evidence type="ECO:0000313" key="3">
    <source>
        <dbReference type="Proteomes" id="UP000318288"/>
    </source>
</evidence>
<feature type="region of interest" description="Disordered" evidence="1">
    <location>
        <begin position="147"/>
        <end position="177"/>
    </location>
</feature>
<sequence>MKQRLPRFGLLSLLALPAMFALGWWVRGLNYKRDVYFAAEEIAEDSGGFFVPELGTIQGRKKFVDRYRAMSPEAKAEMERRMEYYAEVIEPDFNPPQPNIIESFSSLFSSGESVTNPSDVTLSVNGPPAQDASEIRRRIEGFLNKRGFRQEQKAEPSHATEPGLRVFTNGASTVPAR</sequence>
<dbReference type="Proteomes" id="UP000318288">
    <property type="component" value="Unassembled WGS sequence"/>
</dbReference>
<gene>
    <name evidence="2" type="ORF">Poly51_02290</name>
</gene>
<evidence type="ECO:0000313" key="2">
    <source>
        <dbReference type="EMBL" id="TWU59956.1"/>
    </source>
</evidence>
<reference evidence="2 3" key="1">
    <citation type="submission" date="2019-02" db="EMBL/GenBank/DDBJ databases">
        <title>Deep-cultivation of Planctomycetes and their phenomic and genomic characterization uncovers novel biology.</title>
        <authorList>
            <person name="Wiegand S."/>
            <person name="Jogler M."/>
            <person name="Boedeker C."/>
            <person name="Pinto D."/>
            <person name="Vollmers J."/>
            <person name="Rivas-Marin E."/>
            <person name="Kohn T."/>
            <person name="Peeters S.H."/>
            <person name="Heuer A."/>
            <person name="Rast P."/>
            <person name="Oberbeckmann S."/>
            <person name="Bunk B."/>
            <person name="Jeske O."/>
            <person name="Meyerdierks A."/>
            <person name="Storesund J.E."/>
            <person name="Kallscheuer N."/>
            <person name="Luecker S."/>
            <person name="Lage O.M."/>
            <person name="Pohl T."/>
            <person name="Merkel B.J."/>
            <person name="Hornburger P."/>
            <person name="Mueller R.-W."/>
            <person name="Bruemmer F."/>
            <person name="Labrenz M."/>
            <person name="Spormann A.M."/>
            <person name="Op Den Camp H."/>
            <person name="Overmann J."/>
            <person name="Amann R."/>
            <person name="Jetten M.S.M."/>
            <person name="Mascher T."/>
            <person name="Medema M.H."/>
            <person name="Devos D.P."/>
            <person name="Kaster A.-K."/>
            <person name="Ovreas L."/>
            <person name="Rohde M."/>
            <person name="Galperin M.Y."/>
            <person name="Jogler C."/>
        </authorList>
    </citation>
    <scope>NUCLEOTIDE SEQUENCE [LARGE SCALE GENOMIC DNA]</scope>
    <source>
        <strain evidence="2 3">Poly51</strain>
    </source>
</reference>
<dbReference type="AlphaFoldDB" id="A0A5C6FDS4"/>
<evidence type="ECO:0000256" key="1">
    <source>
        <dbReference type="SAM" id="MobiDB-lite"/>
    </source>
</evidence>